<dbReference type="AlphaFoldDB" id="A0A2S6BV90"/>
<name>A0A2S6BV90_9PEZI</name>
<dbReference type="PANTHER" id="PTHR35040:SF9">
    <property type="entry name" value="4-LIKE CELL SURFACE PROTEIN, PUTATIVE (AFU_ORTHOLOGUE AFUA_4G14080)-RELATED"/>
    <property type="match status" value="1"/>
</dbReference>
<comment type="caution">
    <text evidence="2">The sequence shown here is derived from an EMBL/GenBank/DDBJ whole genome shotgun (WGS) entry which is preliminary data.</text>
</comment>
<dbReference type="InterPro" id="IPR021986">
    <property type="entry name" value="Spherulin4"/>
</dbReference>
<gene>
    <name evidence="2" type="ORF">CBER1_08401</name>
</gene>
<dbReference type="EMBL" id="PNEN01001756">
    <property type="protein sequence ID" value="PPJ51383.1"/>
    <property type="molecule type" value="Genomic_DNA"/>
</dbReference>
<keyword evidence="1" id="KW-0472">Membrane</keyword>
<evidence type="ECO:0000313" key="2">
    <source>
        <dbReference type="EMBL" id="PPJ51383.1"/>
    </source>
</evidence>
<evidence type="ECO:0008006" key="4">
    <source>
        <dbReference type="Google" id="ProtNLM"/>
    </source>
</evidence>
<dbReference type="Pfam" id="PF12138">
    <property type="entry name" value="Spherulin4"/>
    <property type="match status" value="2"/>
</dbReference>
<evidence type="ECO:0000313" key="3">
    <source>
        <dbReference type="Proteomes" id="UP000237631"/>
    </source>
</evidence>
<protein>
    <recommendedName>
        <fullName evidence="4">Spherulin-4</fullName>
    </recommendedName>
</protein>
<keyword evidence="1" id="KW-0812">Transmembrane</keyword>
<sequence length="523" mass="58915">MQSPQHLLSRQRKRSKALWCCLVAVILAILILIIVPTAVVLSRKNRNHPDGLPAKVLLPLYEFPEDSAWDPLYSAIESNSDLDFIVIINPDSGPGWMNTAPGAEFSPGIQKLNNYTNVQTVGYVRTGYGTRPVMEIVQDIETYAQWADVHSSLAMHGIFFDEAAYEYSPENVDHLYTINQFAKNSTGIREPRTVIHNPGTLPDARLNTNNTDITVTFEQSLKEFHKMDASLQESPFNRSSSASIVHSAGSADLKQFVPELSYQAGYLFVTSNKKNYYSSFGKNWQKFVDAMPTNASAATRIDENPSLDFIVVVNPHSGPGESPWWPNLDYLREVPKLNARPNCTTLGYIRTDHCNRDVSEVLEDIRRYAKWPHDFGVKGLHVSGIFFDETPNESSQFKTTFLQKVDQDVKSADGIFGNKLIIHNPGTLPDSQLTSKRPDGTVVFENSHARLMGSDCTEDNDLAQYSRKDACYMVHSVPIDRVKYVTHEVRKRAQYVFVTDSNERFYEQFGAGFKDFIDAMSAD</sequence>
<keyword evidence="1" id="KW-1133">Transmembrane helix</keyword>
<evidence type="ECO:0000256" key="1">
    <source>
        <dbReference type="SAM" id="Phobius"/>
    </source>
</evidence>
<keyword evidence="3" id="KW-1185">Reference proteome</keyword>
<dbReference type="Proteomes" id="UP000237631">
    <property type="component" value="Unassembled WGS sequence"/>
</dbReference>
<organism evidence="2 3">
    <name type="scientific">Cercospora berteroae</name>
    <dbReference type="NCBI Taxonomy" id="357750"/>
    <lineage>
        <taxon>Eukaryota</taxon>
        <taxon>Fungi</taxon>
        <taxon>Dikarya</taxon>
        <taxon>Ascomycota</taxon>
        <taxon>Pezizomycotina</taxon>
        <taxon>Dothideomycetes</taxon>
        <taxon>Dothideomycetidae</taxon>
        <taxon>Mycosphaerellales</taxon>
        <taxon>Mycosphaerellaceae</taxon>
        <taxon>Cercospora</taxon>
    </lineage>
</organism>
<dbReference type="OrthoDB" id="5342184at2759"/>
<dbReference type="PANTHER" id="PTHR35040">
    <property type="match status" value="1"/>
</dbReference>
<feature type="transmembrane region" description="Helical" evidence="1">
    <location>
        <begin position="17"/>
        <end position="41"/>
    </location>
</feature>
<reference evidence="3" key="1">
    <citation type="journal article" date="2017" name="bioRxiv">
        <title>Conservation of a gene cluster reveals novel cercosporin biosynthetic mechanisms and extends production to the genus Colletotrichum.</title>
        <authorList>
            <person name="de Jonge R."/>
            <person name="Ebert M.K."/>
            <person name="Huitt-Roehl C.R."/>
            <person name="Pal P."/>
            <person name="Suttle J.C."/>
            <person name="Spanner R.E."/>
            <person name="Neubauer J.D."/>
            <person name="Jurick W.M.II."/>
            <person name="Stott K.A."/>
            <person name="Secor G.A."/>
            <person name="Thomma B.P.H.J."/>
            <person name="Van de Peer Y."/>
            <person name="Townsend C.A."/>
            <person name="Bolton M.D."/>
        </authorList>
    </citation>
    <scope>NUCLEOTIDE SEQUENCE [LARGE SCALE GENOMIC DNA]</scope>
    <source>
        <strain evidence="3">CBS538.71</strain>
    </source>
</reference>
<proteinExistence type="predicted"/>
<accession>A0A2S6BV90</accession>